<keyword evidence="2" id="KW-1185">Reference proteome</keyword>
<accession>A0A4S1XIB6</accession>
<proteinExistence type="predicted"/>
<gene>
    <name evidence="1" type="ORF">E5A73_01665</name>
</gene>
<organism evidence="1 2">
    <name type="scientific">Sphingomonas gei</name>
    <dbReference type="NCBI Taxonomy" id="1395960"/>
    <lineage>
        <taxon>Bacteria</taxon>
        <taxon>Pseudomonadati</taxon>
        <taxon>Pseudomonadota</taxon>
        <taxon>Alphaproteobacteria</taxon>
        <taxon>Sphingomonadales</taxon>
        <taxon>Sphingomonadaceae</taxon>
        <taxon>Sphingomonas</taxon>
    </lineage>
</organism>
<dbReference type="OrthoDB" id="9771584at2"/>
<evidence type="ECO:0000313" key="1">
    <source>
        <dbReference type="EMBL" id="TGX55858.1"/>
    </source>
</evidence>
<dbReference type="InterPro" id="IPR011330">
    <property type="entry name" value="Glyco_hydro/deAcase_b/a-brl"/>
</dbReference>
<evidence type="ECO:0000313" key="2">
    <source>
        <dbReference type="Proteomes" id="UP000306147"/>
    </source>
</evidence>
<dbReference type="GO" id="GO:0005975">
    <property type="term" value="P:carbohydrate metabolic process"/>
    <property type="evidence" value="ECO:0007669"/>
    <property type="project" value="InterPro"/>
</dbReference>
<dbReference type="EMBL" id="SRXT01000001">
    <property type="protein sequence ID" value="TGX55858.1"/>
    <property type="molecule type" value="Genomic_DNA"/>
</dbReference>
<dbReference type="CDD" id="cd10935">
    <property type="entry name" value="CE4_WalW"/>
    <property type="match status" value="1"/>
</dbReference>
<protein>
    <submittedName>
        <fullName evidence="1">WalW protein</fullName>
    </submittedName>
</protein>
<sequence>MEARHSGRGYRPPAAAPGAIVRWPDTFGTRFTLFVDTEEEFDWGAAFSRDAGGTSHMSAMPDAHARFAAHGVPLTWLIDYPIATCPRAVEILRGLIGDGRSAIGTQLHPWVNPPFDEDLSAANSFAANLPGPLEAQKLATLTQAIAVAFGVRPPIYRAGRYGIGPNSFATLARLGYRADTSMRSGYDYSRDGGPDFSAIPNHAFRTGPAETIVELPLTTVFTGTLRRGGAMLHRRLGSVPRGRGAAARLGLLSRVALTPEDMPLDEALEAVRIAVGEGVRLLNFSFHSPSIQPGHTPYVRDAADLAAFWRWWDAVFALLGRLGVAPASLAEILDAACGAGPTSATAAGAGGL</sequence>
<dbReference type="AlphaFoldDB" id="A0A4S1XIB6"/>
<dbReference type="Gene3D" id="3.20.20.370">
    <property type="entry name" value="Glycoside hydrolase/deacetylase"/>
    <property type="match status" value="1"/>
</dbReference>
<dbReference type="SUPFAM" id="SSF88713">
    <property type="entry name" value="Glycoside hydrolase/deacetylase"/>
    <property type="match status" value="1"/>
</dbReference>
<name>A0A4S1XIB6_9SPHN</name>
<dbReference type="RefSeq" id="WP_135962059.1">
    <property type="nucleotide sequence ID" value="NZ_SRXT01000001.1"/>
</dbReference>
<reference evidence="1 2" key="1">
    <citation type="submission" date="2019-04" db="EMBL/GenBank/DDBJ databases">
        <title>Sphingomonas psychrotolerans sp. nov., isolated from soil in the Tianshan Mountains, Xinjiang, China.</title>
        <authorList>
            <person name="Luo Y."/>
            <person name="Sheng H."/>
        </authorList>
    </citation>
    <scope>NUCLEOTIDE SEQUENCE [LARGE SCALE GENOMIC DNA]</scope>
    <source>
        <strain evidence="1 2">ZFGT-11</strain>
    </source>
</reference>
<comment type="caution">
    <text evidence="1">The sequence shown here is derived from an EMBL/GenBank/DDBJ whole genome shotgun (WGS) entry which is preliminary data.</text>
</comment>
<dbReference type="Proteomes" id="UP000306147">
    <property type="component" value="Unassembled WGS sequence"/>
</dbReference>